<evidence type="ECO:0000313" key="5">
    <source>
        <dbReference type="Proteomes" id="UP001223144"/>
    </source>
</evidence>
<evidence type="ECO:0000313" key="4">
    <source>
        <dbReference type="EMBL" id="MDH2393290.1"/>
    </source>
</evidence>
<dbReference type="SUPFAM" id="SSF52540">
    <property type="entry name" value="P-loop containing nucleoside triphosphate hydrolases"/>
    <property type="match status" value="1"/>
</dbReference>
<name>A0ABT6HXG6_9ACTN</name>
<reference evidence="4 5" key="1">
    <citation type="submission" date="2023-04" db="EMBL/GenBank/DDBJ databases">
        <title>Streptomyces chengmaiensis sp. nov. isolated from the stem of mangrove plant in Hainan.</title>
        <authorList>
            <person name="Huang X."/>
            <person name="Zhou S."/>
            <person name="Chu X."/>
            <person name="Xie Y."/>
            <person name="Lin Y."/>
        </authorList>
    </citation>
    <scope>NUCLEOTIDE SEQUENCE [LARGE SCALE GENOMIC DNA]</scope>
    <source>
        <strain evidence="4 5">HNM0663</strain>
    </source>
</reference>
<proteinExistence type="predicted"/>
<dbReference type="InterPro" id="IPR016032">
    <property type="entry name" value="Sig_transdc_resp-reg_C-effctor"/>
</dbReference>
<dbReference type="InterPro" id="IPR036388">
    <property type="entry name" value="WH-like_DNA-bd_sf"/>
</dbReference>
<dbReference type="SUPFAM" id="SSF46894">
    <property type="entry name" value="C-terminal effector domain of the bipartite response regulators"/>
    <property type="match status" value="1"/>
</dbReference>
<accession>A0ABT6HXG6</accession>
<dbReference type="InterPro" id="IPR027417">
    <property type="entry name" value="P-loop_NTPase"/>
</dbReference>
<dbReference type="EMBL" id="JARWBG010000062">
    <property type="protein sequence ID" value="MDH2393290.1"/>
    <property type="molecule type" value="Genomic_DNA"/>
</dbReference>
<organism evidence="4 5">
    <name type="scientific">Streptomyces chengmaiensis</name>
    <dbReference type="NCBI Taxonomy" id="3040919"/>
    <lineage>
        <taxon>Bacteria</taxon>
        <taxon>Bacillati</taxon>
        <taxon>Actinomycetota</taxon>
        <taxon>Actinomycetes</taxon>
        <taxon>Kitasatosporales</taxon>
        <taxon>Streptomycetaceae</taxon>
        <taxon>Streptomyces</taxon>
    </lineage>
</organism>
<protein>
    <submittedName>
        <fullName evidence="4">AAA family ATPase</fullName>
    </submittedName>
</protein>
<gene>
    <name evidence="4" type="ORF">QCN29_31900</name>
</gene>
<dbReference type="InterPro" id="IPR041664">
    <property type="entry name" value="AAA_16"/>
</dbReference>
<keyword evidence="2" id="KW-0067">ATP-binding</keyword>
<dbReference type="Proteomes" id="UP001223144">
    <property type="component" value="Unassembled WGS sequence"/>
</dbReference>
<dbReference type="PANTHER" id="PTHR16305">
    <property type="entry name" value="TESTICULAR SOLUBLE ADENYLYL CYCLASE"/>
    <property type="match status" value="1"/>
</dbReference>
<dbReference type="SMART" id="SM00421">
    <property type="entry name" value="HTH_LUXR"/>
    <property type="match status" value="1"/>
</dbReference>
<keyword evidence="1" id="KW-0547">Nucleotide-binding</keyword>
<dbReference type="Pfam" id="PF13191">
    <property type="entry name" value="AAA_16"/>
    <property type="match status" value="1"/>
</dbReference>
<evidence type="ECO:0000256" key="1">
    <source>
        <dbReference type="ARBA" id="ARBA00022741"/>
    </source>
</evidence>
<sequence>MTVSGRRGTGFGFVGRGSELRTLLDAVRTGPAVVFIEGEPGIGKSRLVGEAALRLQGDKILVLRGSCLPLREPLPFEPVIEALRDGATRISPDMQLSPAVTILVRYLPELVERLPGPANDETVGPVVGGVQHRMMRAVHEVVTAIGPLVLVVEDVHWADEATRELLLLLASNPPQEMRLVITYRAQDLSAGTGVLGPPYRRPVGVGGADIRLRPLNEPQVRELAVSSLGRSAGSALGQQLYDRSGGLPLAVEEDLLALCDHLEHPNADAMTALKDVGIPRSVEESVKGRVRGLNTEAMAVVQAAAVLAVPASEELLAALARLDEDETEAGLTAALEASVLEETSTGQYGFRHVLARQAVYEGILGPARRRLHRRAAELLTARVPPALVQIAYHTRQQGDVQAWIPRAQAAAEHAVEIGDDGITTELLQQLLAEPSLPPDLRNHFALALARIAASRIDSSATVSVLRRIVTDPGLPATTRGEVRLGLASALGSHTMGPEVEREMERAVDELADRPELAAVAMARRGMGTSATPIAQEIAWMDRALNAVARTSDLVVEATVLASRITLLETLGDPSARELLIQLSQMDGDRAVQQQIARGLHNAADQAFWHGDDMRARSLLDEAEVVACRTHSQHWEHSCRVIRMNLDFASGNWSGLDQRLDAFALQAKSDESYFSVESLLVRALLEIARGQWGQARERLDALAEFTHQAYPPWEMVRAAAIGRLDLAEGRTKSAWNALQPALDLLRHKGVWGWTTDLIPTAVQAALACDNPDEAHRLIEQVTRGIDGAEAPGVAAELQWARGLVLAPADPHTALEYLEQARTRLQALGRVHRAALITEHVGSTMSTDDPHNPGRAARYFHEATDTYRKLGATADEARCSQTLREIGQQRPVPRGRHSYGDELSPREQQVANLLATGATNQSIAQALSLSVRTVEHHVAKTLKKLHATRSSIRASL</sequence>
<dbReference type="PANTHER" id="PTHR16305:SF35">
    <property type="entry name" value="TRANSCRIPTIONAL ACTIVATOR DOMAIN"/>
    <property type="match status" value="1"/>
</dbReference>
<feature type="domain" description="HTH luxR-type" evidence="3">
    <location>
        <begin position="894"/>
        <end position="954"/>
    </location>
</feature>
<evidence type="ECO:0000259" key="3">
    <source>
        <dbReference type="PROSITE" id="PS50043"/>
    </source>
</evidence>
<dbReference type="CDD" id="cd06170">
    <property type="entry name" value="LuxR_C_like"/>
    <property type="match status" value="1"/>
</dbReference>
<dbReference type="InterPro" id="IPR000792">
    <property type="entry name" value="Tscrpt_reg_LuxR_C"/>
</dbReference>
<dbReference type="Pfam" id="PF00196">
    <property type="entry name" value="GerE"/>
    <property type="match status" value="1"/>
</dbReference>
<dbReference type="Gene3D" id="1.10.10.10">
    <property type="entry name" value="Winged helix-like DNA-binding domain superfamily/Winged helix DNA-binding domain"/>
    <property type="match status" value="1"/>
</dbReference>
<keyword evidence="5" id="KW-1185">Reference proteome</keyword>
<dbReference type="RefSeq" id="WP_279932538.1">
    <property type="nucleotide sequence ID" value="NZ_JARWBG010000062.1"/>
</dbReference>
<dbReference type="PROSITE" id="PS50043">
    <property type="entry name" value="HTH_LUXR_2"/>
    <property type="match status" value="1"/>
</dbReference>
<dbReference type="PRINTS" id="PR00038">
    <property type="entry name" value="HTHLUXR"/>
</dbReference>
<evidence type="ECO:0000256" key="2">
    <source>
        <dbReference type="ARBA" id="ARBA00022840"/>
    </source>
</evidence>
<comment type="caution">
    <text evidence="4">The sequence shown here is derived from an EMBL/GenBank/DDBJ whole genome shotgun (WGS) entry which is preliminary data.</text>
</comment>